<dbReference type="AlphaFoldDB" id="B8B5S3"/>
<gene>
    <name evidence="1" type="ORF">OsI_25889</name>
</gene>
<sequence length="90" mass="9659">MAEGTLAVAKGGVSSSGMRCRLGELLGMMIERAREETEILVEERVVSDGSSVSSHRLEGYRSTPLLLIPAPRSPLPATPPHPRSPFLLCC</sequence>
<reference evidence="1 2" key="1">
    <citation type="journal article" date="2005" name="PLoS Biol.">
        <title>The genomes of Oryza sativa: a history of duplications.</title>
        <authorList>
            <person name="Yu J."/>
            <person name="Wang J."/>
            <person name="Lin W."/>
            <person name="Li S."/>
            <person name="Li H."/>
            <person name="Zhou J."/>
            <person name="Ni P."/>
            <person name="Dong W."/>
            <person name="Hu S."/>
            <person name="Zeng C."/>
            <person name="Zhang J."/>
            <person name="Zhang Y."/>
            <person name="Li R."/>
            <person name="Xu Z."/>
            <person name="Li S."/>
            <person name="Li X."/>
            <person name="Zheng H."/>
            <person name="Cong L."/>
            <person name="Lin L."/>
            <person name="Yin J."/>
            <person name="Geng J."/>
            <person name="Li G."/>
            <person name="Shi J."/>
            <person name="Liu J."/>
            <person name="Lv H."/>
            <person name="Li J."/>
            <person name="Wang J."/>
            <person name="Deng Y."/>
            <person name="Ran L."/>
            <person name="Shi X."/>
            <person name="Wang X."/>
            <person name="Wu Q."/>
            <person name="Li C."/>
            <person name="Ren X."/>
            <person name="Wang J."/>
            <person name="Wang X."/>
            <person name="Li D."/>
            <person name="Liu D."/>
            <person name="Zhang X."/>
            <person name="Ji Z."/>
            <person name="Zhao W."/>
            <person name="Sun Y."/>
            <person name="Zhang Z."/>
            <person name="Bao J."/>
            <person name="Han Y."/>
            <person name="Dong L."/>
            <person name="Ji J."/>
            <person name="Chen P."/>
            <person name="Wu S."/>
            <person name="Liu J."/>
            <person name="Xiao Y."/>
            <person name="Bu D."/>
            <person name="Tan J."/>
            <person name="Yang L."/>
            <person name="Ye C."/>
            <person name="Zhang J."/>
            <person name="Xu J."/>
            <person name="Zhou Y."/>
            <person name="Yu Y."/>
            <person name="Zhang B."/>
            <person name="Zhuang S."/>
            <person name="Wei H."/>
            <person name="Liu B."/>
            <person name="Lei M."/>
            <person name="Yu H."/>
            <person name="Li Y."/>
            <person name="Xu H."/>
            <person name="Wei S."/>
            <person name="He X."/>
            <person name="Fang L."/>
            <person name="Zhang Z."/>
            <person name="Zhang Y."/>
            <person name="Huang X."/>
            <person name="Su Z."/>
            <person name="Tong W."/>
            <person name="Li J."/>
            <person name="Tong Z."/>
            <person name="Li S."/>
            <person name="Ye J."/>
            <person name="Wang L."/>
            <person name="Fang L."/>
            <person name="Lei T."/>
            <person name="Chen C."/>
            <person name="Chen H."/>
            <person name="Xu Z."/>
            <person name="Li H."/>
            <person name="Huang H."/>
            <person name="Zhang F."/>
            <person name="Xu H."/>
            <person name="Li N."/>
            <person name="Zhao C."/>
            <person name="Li S."/>
            <person name="Dong L."/>
            <person name="Huang Y."/>
            <person name="Li L."/>
            <person name="Xi Y."/>
            <person name="Qi Q."/>
            <person name="Li W."/>
            <person name="Zhang B."/>
            <person name="Hu W."/>
            <person name="Zhang Y."/>
            <person name="Tian X."/>
            <person name="Jiao Y."/>
            <person name="Liang X."/>
            <person name="Jin J."/>
            <person name="Gao L."/>
            <person name="Zheng W."/>
            <person name="Hao B."/>
            <person name="Liu S."/>
            <person name="Wang W."/>
            <person name="Yuan L."/>
            <person name="Cao M."/>
            <person name="McDermott J."/>
            <person name="Samudrala R."/>
            <person name="Wang J."/>
            <person name="Wong G.K."/>
            <person name="Yang H."/>
        </authorList>
    </citation>
    <scope>NUCLEOTIDE SEQUENCE [LARGE SCALE GENOMIC DNA]</scope>
    <source>
        <strain evidence="2">cv. 93-11</strain>
    </source>
</reference>
<accession>B8B5S3</accession>
<proteinExistence type="predicted"/>
<protein>
    <submittedName>
        <fullName evidence="1">Uncharacterized protein</fullName>
    </submittedName>
</protein>
<dbReference type="EMBL" id="CM000132">
    <property type="protein sequence ID" value="EEC81976.1"/>
    <property type="molecule type" value="Genomic_DNA"/>
</dbReference>
<dbReference type="HOGENOM" id="CLU_2444777_0_0_1"/>
<organism evidence="1 2">
    <name type="scientific">Oryza sativa subsp. indica</name>
    <name type="common">Rice</name>
    <dbReference type="NCBI Taxonomy" id="39946"/>
    <lineage>
        <taxon>Eukaryota</taxon>
        <taxon>Viridiplantae</taxon>
        <taxon>Streptophyta</taxon>
        <taxon>Embryophyta</taxon>
        <taxon>Tracheophyta</taxon>
        <taxon>Spermatophyta</taxon>
        <taxon>Magnoliopsida</taxon>
        <taxon>Liliopsida</taxon>
        <taxon>Poales</taxon>
        <taxon>Poaceae</taxon>
        <taxon>BOP clade</taxon>
        <taxon>Oryzoideae</taxon>
        <taxon>Oryzeae</taxon>
        <taxon>Oryzinae</taxon>
        <taxon>Oryza</taxon>
        <taxon>Oryza sativa</taxon>
    </lineage>
</organism>
<dbReference type="Proteomes" id="UP000007015">
    <property type="component" value="Chromosome 7"/>
</dbReference>
<dbReference type="Gramene" id="BGIOSGA024361-TA">
    <property type="protein sequence ID" value="BGIOSGA024361-PA"/>
    <property type="gene ID" value="BGIOSGA024361"/>
</dbReference>
<evidence type="ECO:0000313" key="1">
    <source>
        <dbReference type="EMBL" id="EEC81976.1"/>
    </source>
</evidence>
<evidence type="ECO:0000313" key="2">
    <source>
        <dbReference type="Proteomes" id="UP000007015"/>
    </source>
</evidence>
<keyword evidence="2" id="KW-1185">Reference proteome</keyword>
<name>B8B5S3_ORYSI</name>